<accession>A0A9N7VVV7</accession>
<feature type="compositionally biased region" description="Polar residues" evidence="1">
    <location>
        <begin position="65"/>
        <end position="85"/>
    </location>
</feature>
<feature type="region of interest" description="Disordered" evidence="1">
    <location>
        <begin position="38"/>
        <end position="124"/>
    </location>
</feature>
<evidence type="ECO:0000256" key="1">
    <source>
        <dbReference type="SAM" id="MobiDB-lite"/>
    </source>
</evidence>
<sequence>MQPISNQTDQTIDLLQEEKKSEIFQGYGGKEPIVFKMKRKPAQTEPVTGAASSEEQPQVGVTVDAVSTQNTEEEMQSISSQTDLTLTPHVKTSVTEEEEVEKLSEETVDVASTQNTEEEMQQIS</sequence>
<gene>
    <name evidence="2" type="ORF">PLEPLA_LOCUS42956</name>
</gene>
<organism evidence="2 3">
    <name type="scientific">Pleuronectes platessa</name>
    <name type="common">European plaice</name>
    <dbReference type="NCBI Taxonomy" id="8262"/>
    <lineage>
        <taxon>Eukaryota</taxon>
        <taxon>Metazoa</taxon>
        <taxon>Chordata</taxon>
        <taxon>Craniata</taxon>
        <taxon>Vertebrata</taxon>
        <taxon>Euteleostomi</taxon>
        <taxon>Actinopterygii</taxon>
        <taxon>Neopterygii</taxon>
        <taxon>Teleostei</taxon>
        <taxon>Neoteleostei</taxon>
        <taxon>Acanthomorphata</taxon>
        <taxon>Carangaria</taxon>
        <taxon>Pleuronectiformes</taxon>
        <taxon>Pleuronectoidei</taxon>
        <taxon>Pleuronectidae</taxon>
        <taxon>Pleuronectes</taxon>
    </lineage>
</organism>
<reference evidence="2" key="1">
    <citation type="submission" date="2020-03" db="EMBL/GenBank/DDBJ databases">
        <authorList>
            <person name="Weist P."/>
        </authorList>
    </citation>
    <scope>NUCLEOTIDE SEQUENCE</scope>
</reference>
<protein>
    <submittedName>
        <fullName evidence="2">Uncharacterized protein</fullName>
    </submittedName>
</protein>
<dbReference type="Proteomes" id="UP001153269">
    <property type="component" value="Unassembled WGS sequence"/>
</dbReference>
<evidence type="ECO:0000313" key="3">
    <source>
        <dbReference type="Proteomes" id="UP001153269"/>
    </source>
</evidence>
<proteinExistence type="predicted"/>
<evidence type="ECO:0000313" key="2">
    <source>
        <dbReference type="EMBL" id="CAB1455185.1"/>
    </source>
</evidence>
<dbReference type="EMBL" id="CADEAL010004243">
    <property type="protein sequence ID" value="CAB1455185.1"/>
    <property type="molecule type" value="Genomic_DNA"/>
</dbReference>
<name>A0A9N7VVV7_PLEPL</name>
<comment type="caution">
    <text evidence="2">The sequence shown here is derived from an EMBL/GenBank/DDBJ whole genome shotgun (WGS) entry which is preliminary data.</text>
</comment>
<dbReference type="AlphaFoldDB" id="A0A9N7VVV7"/>
<keyword evidence="3" id="KW-1185">Reference proteome</keyword>